<proteinExistence type="predicted"/>
<reference evidence="1" key="1">
    <citation type="journal article" date="2020" name="J. ISSAAS">
        <title>Lactobacilli and other gastrointestinal microbiota of Peromyscus leucopus, reservoir host for agents of Lyme disease and other zoonoses in North America.</title>
        <authorList>
            <person name="Milovic A."/>
            <person name="Bassam K."/>
            <person name="Shao H."/>
            <person name="Chatzistamou I."/>
            <person name="Tufts D.M."/>
            <person name="Diuk-Wasser M."/>
            <person name="Barbour A.G."/>
        </authorList>
    </citation>
    <scope>NUCLEOTIDE SEQUENCE</scope>
    <source>
        <strain evidence="1">LL40</strain>
    </source>
</reference>
<protein>
    <submittedName>
        <fullName evidence="1">Uncharacterized protein</fullName>
    </submittedName>
</protein>
<organism evidence="1">
    <name type="scientific">uncultured Bacillota bacterium</name>
    <dbReference type="NCBI Taxonomy" id="344338"/>
    <lineage>
        <taxon>Bacteria</taxon>
        <taxon>Bacillati</taxon>
        <taxon>Bacillota</taxon>
        <taxon>environmental samples</taxon>
    </lineage>
</organism>
<sequence length="58" mass="6379">MIRSVVRGNRGDEFALPKGENLSLKFPSSMTNSNRTVGNFIRTPEKSVAVAGLEPVRF</sequence>
<accession>A0A650F4T2</accession>
<name>A0A650F4T2_9FIRM</name>
<dbReference type="EMBL" id="MN577573">
    <property type="protein sequence ID" value="QGT51145.1"/>
    <property type="molecule type" value="Genomic_DNA"/>
</dbReference>
<gene>
    <name evidence="1" type="ORF">Firmicute1046_2210</name>
</gene>
<dbReference type="AlphaFoldDB" id="A0A650F4T2"/>
<evidence type="ECO:0000313" key="1">
    <source>
        <dbReference type="EMBL" id="QGT51145.1"/>
    </source>
</evidence>